<keyword evidence="4 12" id="KW-0808">Transferase</keyword>
<comment type="caution">
    <text evidence="12">The sequence shown here is derived from an EMBL/GenBank/DDBJ whole genome shotgun (WGS) entry which is preliminary data.</text>
</comment>
<keyword evidence="12" id="KW-0012">Acyltransferase</keyword>
<evidence type="ECO:0000256" key="1">
    <source>
        <dbReference type="ARBA" id="ARBA00004752"/>
    </source>
</evidence>
<dbReference type="Pfam" id="PF03734">
    <property type="entry name" value="YkuD"/>
    <property type="match status" value="1"/>
</dbReference>
<evidence type="ECO:0000256" key="9">
    <source>
        <dbReference type="PROSITE-ProRule" id="PRU01373"/>
    </source>
</evidence>
<feature type="active site" description="Nucleophile" evidence="9">
    <location>
        <position position="191"/>
    </location>
</feature>
<feature type="domain" description="L,D-TPase catalytic" evidence="11">
    <location>
        <begin position="82"/>
        <end position="215"/>
    </location>
</feature>
<dbReference type="InterPro" id="IPR005490">
    <property type="entry name" value="LD_TPept_cat_dom"/>
</dbReference>
<sequence length="216" mass="23546">MFKTILAAVAATIALTAPAQAGFLFKKQDNAIEVAFLESKNAKTGWLDVLNAAKPEKKVKKTIHTSPVARKLVSFDSAVAPGTIIVDNSERRLYHVIAPGLAMRYGISVGRDGFRWTGTEKVTAKTEWPSWNPPEEMRIREAKKGHILPVRMEGGIDNPLGARAMYLGSTEYRIHGTNQPASIGQAMSSGCIRMANEDVEHLYASVKIGATVVVRD</sequence>
<evidence type="ECO:0000256" key="6">
    <source>
        <dbReference type="ARBA" id="ARBA00022960"/>
    </source>
</evidence>
<feature type="chain" id="PRO_5046156162" evidence="10">
    <location>
        <begin position="22"/>
        <end position="216"/>
    </location>
</feature>
<evidence type="ECO:0000259" key="11">
    <source>
        <dbReference type="PROSITE" id="PS52029"/>
    </source>
</evidence>
<evidence type="ECO:0000313" key="12">
    <source>
        <dbReference type="EMBL" id="MDO6963195.1"/>
    </source>
</evidence>
<evidence type="ECO:0000256" key="3">
    <source>
        <dbReference type="ARBA" id="ARBA00022676"/>
    </source>
</evidence>
<name>A0ABT8YHN7_9HYPH</name>
<dbReference type="GO" id="GO:0016746">
    <property type="term" value="F:acyltransferase activity"/>
    <property type="evidence" value="ECO:0007669"/>
    <property type="project" value="UniProtKB-KW"/>
</dbReference>
<dbReference type="Proteomes" id="UP001174932">
    <property type="component" value="Unassembled WGS sequence"/>
</dbReference>
<feature type="signal peptide" evidence="10">
    <location>
        <begin position="1"/>
        <end position="21"/>
    </location>
</feature>
<dbReference type="PANTHER" id="PTHR30582:SF24">
    <property type="entry name" value="L,D-TRANSPEPTIDASE ERFK_SRFK-RELATED"/>
    <property type="match status" value="1"/>
</dbReference>
<organism evidence="12 13">
    <name type="scientific">Rhizobium alvei</name>
    <dbReference type="NCBI Taxonomy" id="1132659"/>
    <lineage>
        <taxon>Bacteria</taxon>
        <taxon>Pseudomonadati</taxon>
        <taxon>Pseudomonadota</taxon>
        <taxon>Alphaproteobacteria</taxon>
        <taxon>Hyphomicrobiales</taxon>
        <taxon>Rhizobiaceae</taxon>
        <taxon>Rhizobium/Agrobacterium group</taxon>
        <taxon>Rhizobium</taxon>
    </lineage>
</organism>
<accession>A0ABT8YHN7</accession>
<evidence type="ECO:0000256" key="10">
    <source>
        <dbReference type="SAM" id="SignalP"/>
    </source>
</evidence>
<reference evidence="12" key="2">
    <citation type="submission" date="2023-07" db="EMBL/GenBank/DDBJ databases">
        <authorList>
            <person name="Shen H."/>
        </authorList>
    </citation>
    <scope>NUCLEOTIDE SEQUENCE</scope>
    <source>
        <strain evidence="12">TNR-22</strain>
    </source>
</reference>
<keyword evidence="8 9" id="KW-0961">Cell wall biogenesis/degradation</keyword>
<keyword evidence="5" id="KW-0378">Hydrolase</keyword>
<evidence type="ECO:0000256" key="5">
    <source>
        <dbReference type="ARBA" id="ARBA00022801"/>
    </source>
</evidence>
<keyword evidence="6 9" id="KW-0133">Cell shape</keyword>
<dbReference type="CDD" id="cd16913">
    <property type="entry name" value="YkuD_like"/>
    <property type="match status" value="1"/>
</dbReference>
<dbReference type="PROSITE" id="PS52029">
    <property type="entry name" value="LD_TPASE"/>
    <property type="match status" value="1"/>
</dbReference>
<comment type="pathway">
    <text evidence="1 9">Cell wall biogenesis; peptidoglycan biosynthesis.</text>
</comment>
<comment type="similarity">
    <text evidence="2">Belongs to the YkuD family.</text>
</comment>
<evidence type="ECO:0000256" key="4">
    <source>
        <dbReference type="ARBA" id="ARBA00022679"/>
    </source>
</evidence>
<evidence type="ECO:0000256" key="8">
    <source>
        <dbReference type="ARBA" id="ARBA00023316"/>
    </source>
</evidence>
<feature type="active site" description="Proton donor/acceptor" evidence="9">
    <location>
        <position position="175"/>
    </location>
</feature>
<dbReference type="Gene3D" id="2.40.440.10">
    <property type="entry name" value="L,D-transpeptidase catalytic domain-like"/>
    <property type="match status" value="1"/>
</dbReference>
<evidence type="ECO:0000256" key="2">
    <source>
        <dbReference type="ARBA" id="ARBA00005992"/>
    </source>
</evidence>
<dbReference type="InterPro" id="IPR050979">
    <property type="entry name" value="LD-transpeptidase"/>
</dbReference>
<evidence type="ECO:0000313" key="13">
    <source>
        <dbReference type="Proteomes" id="UP001174932"/>
    </source>
</evidence>
<dbReference type="EMBL" id="JAUOZU010000004">
    <property type="protein sequence ID" value="MDO6963195.1"/>
    <property type="molecule type" value="Genomic_DNA"/>
</dbReference>
<keyword evidence="13" id="KW-1185">Reference proteome</keyword>
<proteinExistence type="inferred from homology"/>
<gene>
    <name evidence="12" type="ORF">Q4481_04455</name>
</gene>
<dbReference type="SUPFAM" id="SSF141523">
    <property type="entry name" value="L,D-transpeptidase catalytic domain-like"/>
    <property type="match status" value="1"/>
</dbReference>
<reference evidence="12" key="1">
    <citation type="journal article" date="2015" name="Int. J. Syst. Evol. Microbiol.">
        <title>Rhizobium alvei sp. nov., isolated from a freshwater river.</title>
        <authorList>
            <person name="Sheu S.Y."/>
            <person name="Huang H.W."/>
            <person name="Young C.C."/>
            <person name="Chen W.M."/>
        </authorList>
    </citation>
    <scope>NUCLEOTIDE SEQUENCE</scope>
    <source>
        <strain evidence="12">TNR-22</strain>
    </source>
</reference>
<evidence type="ECO:0000256" key="7">
    <source>
        <dbReference type="ARBA" id="ARBA00022984"/>
    </source>
</evidence>
<dbReference type="EC" id="2.3.2.-" evidence="12"/>
<keyword evidence="3" id="KW-0328">Glycosyltransferase</keyword>
<dbReference type="PANTHER" id="PTHR30582">
    <property type="entry name" value="L,D-TRANSPEPTIDASE"/>
    <property type="match status" value="1"/>
</dbReference>
<keyword evidence="10" id="KW-0732">Signal</keyword>
<protein>
    <submittedName>
        <fullName evidence="12">L,D-transpeptidase</fullName>
        <ecNumber evidence="12">2.3.2.-</ecNumber>
    </submittedName>
</protein>
<keyword evidence="7 9" id="KW-0573">Peptidoglycan synthesis</keyword>
<dbReference type="InterPro" id="IPR038063">
    <property type="entry name" value="Transpep_catalytic_dom"/>
</dbReference>